<keyword evidence="1" id="KW-0472">Membrane</keyword>
<keyword evidence="1" id="KW-0812">Transmembrane</keyword>
<gene>
    <name evidence="2" type="ORF">ILP92_16010</name>
</gene>
<name>A0A934MIH0_9RHOB</name>
<protein>
    <submittedName>
        <fullName evidence="2">Uncharacterized protein</fullName>
    </submittedName>
</protein>
<sequence length="180" mass="20526">MVFETQKQILLKDWDHGKIAIRDLDASIFKIRGWSITVFGGVLAASVALKFPSVALLSILSSLLFWALDGQYKSFQQRFILRDVEICNYLNSKEFLRAQKSGEIDSIPISLPFYELPRRSEEDGFKLSKKFSVLLGWTHLEEKEVTDQIVAMKLQNVSTLYISLIALSFLAFLIIRFSVG</sequence>
<keyword evidence="3" id="KW-1185">Reference proteome</keyword>
<reference evidence="2" key="1">
    <citation type="submission" date="2020-12" db="EMBL/GenBank/DDBJ databases">
        <title>Bacterial taxonomy.</title>
        <authorList>
            <person name="Pan X."/>
        </authorList>
    </citation>
    <scope>NUCLEOTIDE SEQUENCE</scope>
    <source>
        <strain evidence="2">KCTC 52957</strain>
    </source>
</reference>
<organism evidence="2 3">
    <name type="scientific">Palleronia pontilimi</name>
    <dbReference type="NCBI Taxonomy" id="1964209"/>
    <lineage>
        <taxon>Bacteria</taxon>
        <taxon>Pseudomonadati</taxon>
        <taxon>Pseudomonadota</taxon>
        <taxon>Alphaproteobacteria</taxon>
        <taxon>Rhodobacterales</taxon>
        <taxon>Roseobacteraceae</taxon>
        <taxon>Palleronia</taxon>
    </lineage>
</organism>
<evidence type="ECO:0000313" key="3">
    <source>
        <dbReference type="Proteomes" id="UP000642488"/>
    </source>
</evidence>
<dbReference type="AlphaFoldDB" id="A0A934MIH0"/>
<evidence type="ECO:0000256" key="1">
    <source>
        <dbReference type="SAM" id="Phobius"/>
    </source>
</evidence>
<feature type="transmembrane region" description="Helical" evidence="1">
    <location>
        <begin position="160"/>
        <end position="179"/>
    </location>
</feature>
<comment type="caution">
    <text evidence="2">The sequence shown here is derived from an EMBL/GenBank/DDBJ whole genome shotgun (WGS) entry which is preliminary data.</text>
</comment>
<dbReference type="Proteomes" id="UP000642488">
    <property type="component" value="Unassembled WGS sequence"/>
</dbReference>
<dbReference type="RefSeq" id="WP_198917424.1">
    <property type="nucleotide sequence ID" value="NZ_JAEKPD010000018.1"/>
</dbReference>
<evidence type="ECO:0000313" key="2">
    <source>
        <dbReference type="EMBL" id="MBJ3764254.1"/>
    </source>
</evidence>
<proteinExistence type="predicted"/>
<keyword evidence="1" id="KW-1133">Transmembrane helix</keyword>
<feature type="transmembrane region" description="Helical" evidence="1">
    <location>
        <begin position="31"/>
        <end position="49"/>
    </location>
</feature>
<dbReference type="EMBL" id="JAEKPD010000018">
    <property type="protein sequence ID" value="MBJ3764254.1"/>
    <property type="molecule type" value="Genomic_DNA"/>
</dbReference>
<accession>A0A934MIH0</accession>